<reference evidence="3 4" key="1">
    <citation type="submission" date="2016-07" db="EMBL/GenBank/DDBJ databases">
        <title>Pervasive Adenine N6-methylation of Active Genes in Fungi.</title>
        <authorList>
            <consortium name="DOE Joint Genome Institute"/>
            <person name="Mondo S.J."/>
            <person name="Dannebaum R.O."/>
            <person name="Kuo R.C."/>
            <person name="Labutti K."/>
            <person name="Haridas S."/>
            <person name="Kuo A."/>
            <person name="Salamov A."/>
            <person name="Ahrendt S.R."/>
            <person name="Lipzen A."/>
            <person name="Sullivan W."/>
            <person name="Andreopoulos W.B."/>
            <person name="Clum A."/>
            <person name="Lindquist E."/>
            <person name="Daum C."/>
            <person name="Ramamoorthy G.K."/>
            <person name="Gryganskyi A."/>
            <person name="Culley D."/>
            <person name="Magnuson J.K."/>
            <person name="James T.Y."/>
            <person name="O'Malley M.A."/>
            <person name="Stajich J.E."/>
            <person name="Spatafora J.W."/>
            <person name="Visel A."/>
            <person name="Grigoriev I.V."/>
        </authorList>
    </citation>
    <scope>NUCLEOTIDE SEQUENCE [LARGE SCALE GENOMIC DNA]</scope>
    <source>
        <strain evidence="3 4">NRRL 3301</strain>
    </source>
</reference>
<dbReference type="InterPro" id="IPR001357">
    <property type="entry name" value="BRCT_dom"/>
</dbReference>
<evidence type="ECO:0000256" key="1">
    <source>
        <dbReference type="SAM" id="MobiDB-lite"/>
    </source>
</evidence>
<dbReference type="Pfam" id="PF00533">
    <property type="entry name" value="BRCT"/>
    <property type="match status" value="1"/>
</dbReference>
<feature type="compositionally biased region" description="Basic and acidic residues" evidence="1">
    <location>
        <begin position="1"/>
        <end position="24"/>
    </location>
</feature>
<feature type="region of interest" description="Disordered" evidence="1">
    <location>
        <begin position="1"/>
        <end position="37"/>
    </location>
</feature>
<feature type="region of interest" description="Disordered" evidence="1">
    <location>
        <begin position="358"/>
        <end position="385"/>
    </location>
</feature>
<dbReference type="InterPro" id="IPR036420">
    <property type="entry name" value="BRCT_dom_sf"/>
</dbReference>
<dbReference type="OrthoDB" id="427711at2759"/>
<feature type="compositionally biased region" description="Low complexity" evidence="1">
    <location>
        <begin position="254"/>
        <end position="265"/>
    </location>
</feature>
<dbReference type="EMBL" id="MCGT01000013">
    <property type="protein sequence ID" value="ORX54446.1"/>
    <property type="molecule type" value="Genomic_DNA"/>
</dbReference>
<dbReference type="Gene3D" id="3.40.50.10190">
    <property type="entry name" value="BRCT domain"/>
    <property type="match status" value="1"/>
</dbReference>
<protein>
    <recommendedName>
        <fullName evidence="2">BRCT domain-containing protein</fullName>
    </recommendedName>
</protein>
<accession>A0A1X2GIC9</accession>
<dbReference type="AlphaFoldDB" id="A0A1X2GIC9"/>
<sequence length="385" mass="43849">MEQVRAESFHFRHNPRRLERGDRRKPSKPRRQRPRALQPQQTLIPMDDHQRLITSSILQGLTLYIDKSAALDHERLVRIARALGATVTDHWTVAVTHLIHGTPHRLHGNLTGRVPVPRIINKSLEKKMRVVCPSWLFSCYDEQRRLNEAFFPYDLDQPNRRIASFRHNQALLPSDHSDNPFGLDPDEFASSDDDMDRPDDRQQRVTDYFPRQPSISPPPASPLIMDDPFDSPPSPRRPSPQPSQPQLDDHILFPSLNPSQLSSQQEGKLETIDTMPEQLPESSAAASMADLLRACRQDRSKLEPVGSASSSKTVLPDLDPLHRPRKTHGKEQRLQIWYGEQNFSYDADLQVNRVVDLTSSASAPTQPAKRRSSSSQSHRTGKRAK</sequence>
<name>A0A1X2GIC9_9FUNG</name>
<feature type="region of interest" description="Disordered" evidence="1">
    <location>
        <begin position="171"/>
        <end position="268"/>
    </location>
</feature>
<comment type="caution">
    <text evidence="3">The sequence shown here is derived from an EMBL/GenBank/DDBJ whole genome shotgun (WGS) entry which is preliminary data.</text>
</comment>
<feature type="compositionally biased region" description="Acidic residues" evidence="1">
    <location>
        <begin position="184"/>
        <end position="197"/>
    </location>
</feature>
<feature type="compositionally biased region" description="Basic residues" evidence="1">
    <location>
        <begin position="25"/>
        <end position="34"/>
    </location>
</feature>
<evidence type="ECO:0000259" key="2">
    <source>
        <dbReference type="PROSITE" id="PS50172"/>
    </source>
</evidence>
<evidence type="ECO:0000313" key="4">
    <source>
        <dbReference type="Proteomes" id="UP000242146"/>
    </source>
</evidence>
<keyword evidence="4" id="KW-1185">Reference proteome</keyword>
<proteinExistence type="predicted"/>
<evidence type="ECO:0000313" key="3">
    <source>
        <dbReference type="EMBL" id="ORX54446.1"/>
    </source>
</evidence>
<dbReference type="SUPFAM" id="SSF52113">
    <property type="entry name" value="BRCT domain"/>
    <property type="match status" value="1"/>
</dbReference>
<organism evidence="3 4">
    <name type="scientific">Hesseltinella vesiculosa</name>
    <dbReference type="NCBI Taxonomy" id="101127"/>
    <lineage>
        <taxon>Eukaryota</taxon>
        <taxon>Fungi</taxon>
        <taxon>Fungi incertae sedis</taxon>
        <taxon>Mucoromycota</taxon>
        <taxon>Mucoromycotina</taxon>
        <taxon>Mucoromycetes</taxon>
        <taxon>Mucorales</taxon>
        <taxon>Cunninghamellaceae</taxon>
        <taxon>Hesseltinella</taxon>
    </lineage>
</organism>
<feature type="compositionally biased region" description="Pro residues" evidence="1">
    <location>
        <begin position="230"/>
        <end position="243"/>
    </location>
</feature>
<gene>
    <name evidence="3" type="ORF">DM01DRAFT_1335597</name>
</gene>
<dbReference type="PROSITE" id="PS50172">
    <property type="entry name" value="BRCT"/>
    <property type="match status" value="1"/>
</dbReference>
<dbReference type="STRING" id="101127.A0A1X2GIC9"/>
<feature type="region of interest" description="Disordered" evidence="1">
    <location>
        <begin position="301"/>
        <end position="332"/>
    </location>
</feature>
<dbReference type="Proteomes" id="UP000242146">
    <property type="component" value="Unassembled WGS sequence"/>
</dbReference>
<feature type="domain" description="BRCT" evidence="2">
    <location>
        <begin position="53"/>
        <end position="153"/>
    </location>
</feature>